<feature type="transmembrane region" description="Helical" evidence="1">
    <location>
        <begin position="127"/>
        <end position="145"/>
    </location>
</feature>
<feature type="transmembrane region" description="Helical" evidence="1">
    <location>
        <begin position="179"/>
        <end position="196"/>
    </location>
</feature>
<proteinExistence type="predicted"/>
<keyword evidence="1" id="KW-0472">Membrane</keyword>
<name>A0A4Q0T5R8_9BACT</name>
<dbReference type="EMBL" id="RDSM01000001">
    <property type="protein sequence ID" value="RXH57970.1"/>
    <property type="molecule type" value="Genomic_DNA"/>
</dbReference>
<organism evidence="3 4">
    <name type="scientific">Granulicella sibirica</name>
    <dbReference type="NCBI Taxonomy" id="2479048"/>
    <lineage>
        <taxon>Bacteria</taxon>
        <taxon>Pseudomonadati</taxon>
        <taxon>Acidobacteriota</taxon>
        <taxon>Terriglobia</taxon>
        <taxon>Terriglobales</taxon>
        <taxon>Acidobacteriaceae</taxon>
        <taxon>Granulicella</taxon>
    </lineage>
</organism>
<dbReference type="Pfam" id="PF09925">
    <property type="entry name" value="DUF2157"/>
    <property type="match status" value="1"/>
</dbReference>
<evidence type="ECO:0000313" key="4">
    <source>
        <dbReference type="Proteomes" id="UP000289437"/>
    </source>
</evidence>
<sequence>METPESLLTRWQAAGLIDDPTAARIRAYESAHARPANRQWQVLLALILGCILLSAGVLLFVAAHWDALSPTSRLTLVLSMLAFFHGIGLLVHQRFPGLATAMHAVGTVSCGAAIALIGQIFNMQEHWPAAILLWALCAAAGWLLLRDQFQQTLTLLLIPAWIACEWADGAQNYTVANTYLARAGLVLAIVYLAAFLRSRRRAVFGILFAAGAILAPVSIGFLAEEAWRNNSFLSQTGFLPVSGQILAAALILAVIACGWLADRRSAPPAAIAAALAYALPWAQAVQNGGTLAHPWTTSEPNLLAYALVAASAVFLVWWGVHILSPALVNYGIVAFALTVAWFYFSSVMDKLNRSLGLIVLGVLFLAGGWALEQTRRRLVNAMSISATPEVNP</sequence>
<protein>
    <submittedName>
        <fullName evidence="3">Membrane protein</fullName>
    </submittedName>
</protein>
<dbReference type="OrthoDB" id="103890at2"/>
<feature type="transmembrane region" description="Helical" evidence="1">
    <location>
        <begin position="266"/>
        <end position="282"/>
    </location>
</feature>
<keyword evidence="4" id="KW-1185">Reference proteome</keyword>
<gene>
    <name evidence="3" type="ORF">GRAN_1280</name>
</gene>
<evidence type="ECO:0000259" key="2">
    <source>
        <dbReference type="Pfam" id="PF09925"/>
    </source>
</evidence>
<keyword evidence="1" id="KW-0812">Transmembrane</keyword>
<feature type="transmembrane region" description="Helical" evidence="1">
    <location>
        <begin position="243"/>
        <end position="261"/>
    </location>
</feature>
<feature type="transmembrane region" description="Helical" evidence="1">
    <location>
        <begin position="42"/>
        <end position="65"/>
    </location>
</feature>
<dbReference type="AlphaFoldDB" id="A0A4Q0T5R8"/>
<keyword evidence="1" id="KW-1133">Transmembrane helix</keyword>
<feature type="transmembrane region" description="Helical" evidence="1">
    <location>
        <begin position="351"/>
        <end position="371"/>
    </location>
</feature>
<evidence type="ECO:0000313" key="3">
    <source>
        <dbReference type="EMBL" id="RXH57970.1"/>
    </source>
</evidence>
<feature type="transmembrane region" description="Helical" evidence="1">
    <location>
        <begin position="302"/>
        <end position="320"/>
    </location>
</feature>
<dbReference type="InterPro" id="IPR018677">
    <property type="entry name" value="DUF2157"/>
</dbReference>
<dbReference type="Proteomes" id="UP000289437">
    <property type="component" value="Unassembled WGS sequence"/>
</dbReference>
<feature type="transmembrane region" description="Helical" evidence="1">
    <location>
        <begin position="71"/>
        <end position="91"/>
    </location>
</feature>
<dbReference type="RefSeq" id="WP_128912058.1">
    <property type="nucleotide sequence ID" value="NZ_RDSM01000001.1"/>
</dbReference>
<comment type="caution">
    <text evidence="3">The sequence shown here is derived from an EMBL/GenBank/DDBJ whole genome shotgun (WGS) entry which is preliminary data.</text>
</comment>
<accession>A0A4Q0T5R8</accession>
<feature type="transmembrane region" description="Helical" evidence="1">
    <location>
        <begin position="98"/>
        <end position="121"/>
    </location>
</feature>
<feature type="transmembrane region" description="Helical" evidence="1">
    <location>
        <begin position="327"/>
        <end position="345"/>
    </location>
</feature>
<reference evidence="3 4" key="1">
    <citation type="submission" date="2018-11" db="EMBL/GenBank/DDBJ databases">
        <authorList>
            <person name="Mardanov A.V."/>
            <person name="Ravin N.V."/>
            <person name="Dedysh S.N."/>
        </authorList>
    </citation>
    <scope>NUCLEOTIDE SEQUENCE [LARGE SCALE GENOMIC DNA]</scope>
    <source>
        <strain evidence="3 4">AF10</strain>
    </source>
</reference>
<feature type="transmembrane region" description="Helical" evidence="1">
    <location>
        <begin position="203"/>
        <end position="223"/>
    </location>
</feature>
<reference evidence="4" key="2">
    <citation type="submission" date="2019-02" db="EMBL/GenBank/DDBJ databases">
        <title>Granulicella sibirica sp. nov., a psychrotolerant acidobacterium isolated from an organic soil layer in forested tundra, West Siberia.</title>
        <authorList>
            <person name="Oshkin I.Y."/>
            <person name="Kulichevskaya I.S."/>
            <person name="Rijpstra W.I.C."/>
            <person name="Sinninghe Damste J.S."/>
            <person name="Rakitin A.L."/>
            <person name="Ravin N.V."/>
            <person name="Dedysh S.N."/>
        </authorList>
    </citation>
    <scope>NUCLEOTIDE SEQUENCE [LARGE SCALE GENOMIC DNA]</scope>
    <source>
        <strain evidence="4">AF10</strain>
    </source>
</reference>
<feature type="domain" description="DUF2157" evidence="2">
    <location>
        <begin position="10"/>
        <end position="147"/>
    </location>
</feature>
<feature type="transmembrane region" description="Helical" evidence="1">
    <location>
        <begin position="152"/>
        <end position="173"/>
    </location>
</feature>
<evidence type="ECO:0000256" key="1">
    <source>
        <dbReference type="SAM" id="Phobius"/>
    </source>
</evidence>